<dbReference type="AlphaFoldDB" id="Q0UI83"/>
<name>Q0UI83_PHANO</name>
<protein>
    <recommendedName>
        <fullName evidence="3">Heterokaryon incompatibility domain-containing protein</fullName>
    </recommendedName>
</protein>
<proteinExistence type="predicted"/>
<evidence type="ECO:0000313" key="1">
    <source>
        <dbReference type="EMBL" id="EAT83699.2"/>
    </source>
</evidence>
<dbReference type="KEGG" id="pno:SNOG_08531"/>
<dbReference type="PANTHER" id="PTHR33112">
    <property type="entry name" value="DOMAIN PROTEIN, PUTATIVE-RELATED"/>
    <property type="match status" value="1"/>
</dbReference>
<dbReference type="Proteomes" id="UP000001055">
    <property type="component" value="Unassembled WGS sequence"/>
</dbReference>
<reference evidence="2" key="1">
    <citation type="journal article" date="2007" name="Plant Cell">
        <title>Dothideomycete-plant interactions illuminated by genome sequencing and EST analysis of the wheat pathogen Stagonospora nodorum.</title>
        <authorList>
            <person name="Hane J.K."/>
            <person name="Lowe R.G."/>
            <person name="Solomon P.S."/>
            <person name="Tan K.C."/>
            <person name="Schoch C.L."/>
            <person name="Spatafora J.W."/>
            <person name="Crous P.W."/>
            <person name="Kodira C."/>
            <person name="Birren B.W."/>
            <person name="Galagan J.E."/>
            <person name="Torriani S.F."/>
            <person name="McDonald B.A."/>
            <person name="Oliver R.P."/>
        </authorList>
    </citation>
    <scope>NUCLEOTIDE SEQUENCE [LARGE SCALE GENOMIC DNA]</scope>
    <source>
        <strain evidence="2">SN15 / ATCC MYA-4574 / FGSC 10173</strain>
    </source>
</reference>
<gene>
    <name evidence="1" type="ORF">SNOG_08531</name>
</gene>
<dbReference type="STRING" id="321614.Q0UI83"/>
<evidence type="ECO:0000313" key="2">
    <source>
        <dbReference type="Proteomes" id="UP000001055"/>
    </source>
</evidence>
<sequence length="703" mass="79868">MSSVFSNAVVTIAAADAEDHAQGGRSRTKGTLDTRGWILQEQLLSKRIIYYDKGEVYWDCITSSACESSPVSISLLDEANPEEAWALKLLRRTLAGSLSSHELRKRICDTWLEVIKNYSARVLTKPDDRLIALAGIIEPLKVILNEEPIAGMWHDQLWRQLIWWLGPTIPRLQTDNGFTAPSWSWLGVQERVYYHNSLPGERPPQDALQHKFTDLESCYFNLNSVEVQPLPDKAGLKGRLVVTAQFFPYHLTALDLKSSVQKRLDKAKLRLNTGRWMFDKVVELPLDVHCLVVAEDNTAKMLVCLVIVPEGFNLKRQVSGDVTASVMPSIIASKPQVAFSKRLTDPSLYRLTIVQLRRKAHERQLDVSHWAHKWKFVHALLALVQQHAEDIPKVDRRTIFDVPGEIRNQIYGYLLIGDVPVVAQYGKLAMSHTDQLLQREYPTDMDFWASAYTDLPSLSALYSQPEAASELLALSRTSRELRKEVRAFFFAFNHFRVLSSKSTGYQQFFEHIGANGRMNIQKLTLSGTEFFHHNAAFETLFGSCVNLRELEIRLHIGNIVNREMYEVLSDFDFPDDQDYFEMGDPDSVFSPLLSIFNLLPALQKLLVVIALPDWSAPYPWGLPRRLGLGVVRGRRDGLLREDILFSIIKQAVEERLVQVLKGKNVQANVDVKMGAPPELPWDKEGDGKQGIERTHLGGRVYLK</sequence>
<organism evidence="1 2">
    <name type="scientific">Phaeosphaeria nodorum (strain SN15 / ATCC MYA-4574 / FGSC 10173)</name>
    <name type="common">Glume blotch fungus</name>
    <name type="synonym">Parastagonospora nodorum</name>
    <dbReference type="NCBI Taxonomy" id="321614"/>
    <lineage>
        <taxon>Eukaryota</taxon>
        <taxon>Fungi</taxon>
        <taxon>Dikarya</taxon>
        <taxon>Ascomycota</taxon>
        <taxon>Pezizomycotina</taxon>
        <taxon>Dothideomycetes</taxon>
        <taxon>Pleosporomycetidae</taxon>
        <taxon>Pleosporales</taxon>
        <taxon>Pleosporineae</taxon>
        <taxon>Phaeosphaeriaceae</taxon>
        <taxon>Parastagonospora</taxon>
    </lineage>
</organism>
<accession>Q0UI83</accession>
<evidence type="ECO:0008006" key="3">
    <source>
        <dbReference type="Google" id="ProtNLM"/>
    </source>
</evidence>
<dbReference type="RefSeq" id="XP_001798841.1">
    <property type="nucleotide sequence ID" value="XM_001798789.1"/>
</dbReference>
<dbReference type="VEuPathDB" id="FungiDB:JI435_085310"/>
<dbReference type="PANTHER" id="PTHR33112:SF10">
    <property type="entry name" value="TOL"/>
    <property type="match status" value="1"/>
</dbReference>
<dbReference type="GeneID" id="5975740"/>
<dbReference type="InParanoid" id="Q0UI83"/>
<dbReference type="EMBL" id="CH445337">
    <property type="protein sequence ID" value="EAT83699.2"/>
    <property type="molecule type" value="Genomic_DNA"/>
</dbReference>